<dbReference type="Pfam" id="PF00413">
    <property type="entry name" value="Peptidase_M10"/>
    <property type="match status" value="1"/>
</dbReference>
<keyword evidence="8" id="KW-0482">Metalloprotease</keyword>
<dbReference type="GO" id="GO:0031012">
    <property type="term" value="C:extracellular matrix"/>
    <property type="evidence" value="ECO:0007669"/>
    <property type="project" value="InterPro"/>
</dbReference>
<dbReference type="GO" id="GO:0006508">
    <property type="term" value="P:proteolysis"/>
    <property type="evidence" value="ECO:0007669"/>
    <property type="project" value="UniProtKB-KW"/>
</dbReference>
<evidence type="ECO:0000256" key="1">
    <source>
        <dbReference type="ARBA" id="ARBA00022670"/>
    </source>
</evidence>
<dbReference type="GO" id="GO:0008270">
    <property type="term" value="F:zinc ion binding"/>
    <property type="evidence" value="ECO:0007669"/>
    <property type="project" value="InterPro"/>
</dbReference>
<keyword evidence="6" id="KW-1133">Transmembrane helix</keyword>
<dbReference type="Proteomes" id="UP000479132">
    <property type="component" value="Unassembled WGS sequence"/>
</dbReference>
<evidence type="ECO:0000256" key="4">
    <source>
        <dbReference type="ARBA" id="ARBA00022833"/>
    </source>
</evidence>
<keyword evidence="1 8" id="KW-0645">Protease</keyword>
<protein>
    <submittedName>
        <fullName evidence="8">Matrixin family metalloprotease</fullName>
    </submittedName>
</protein>
<evidence type="ECO:0000256" key="2">
    <source>
        <dbReference type="ARBA" id="ARBA00022723"/>
    </source>
</evidence>
<reference evidence="8 9" key="1">
    <citation type="submission" date="2020-02" db="EMBL/GenBank/DDBJ databases">
        <title>Aliifodinibius halophilus 2W32, complete genome.</title>
        <authorList>
            <person name="Li Y."/>
            <person name="Wu S."/>
        </authorList>
    </citation>
    <scope>NUCLEOTIDE SEQUENCE [LARGE SCALE GENOMIC DNA]</scope>
    <source>
        <strain evidence="8 9">2W32</strain>
    </source>
</reference>
<keyword evidence="4" id="KW-0862">Zinc</keyword>
<sequence length="317" mass="37166">MQLRSVGTFVFFFLIGLIYFLYFSIGQPITQNNSTETTLLKTAPCEGVLTYRIGTIDDQYDISKSELTQVMKKVESLWEKSIDKNLLQYKKDGSITIHLIYGEEQQRSENERQLSQRIQTLKDRTEMTRKAFKRLSKSYKERVEQMEKALSKYNEAASEFNKKIKEWEKNGGIPRSKKSQIEKMQRELKQLQHKAKRIKSNTESLRKQANAKSRQLNRLVERQNEMIAEYNSRFSKVERFDQGQYRVVDNEKRINIYQFGNKAELTTVLAHETGHALGLDHVDNPKSIMHAVMDKQNIFDLRLTKEDIAALQKNCHN</sequence>
<feature type="domain" description="Peptidase M10 metallopeptidase" evidence="7">
    <location>
        <begin position="49"/>
        <end position="313"/>
    </location>
</feature>
<dbReference type="InterPro" id="IPR001818">
    <property type="entry name" value="Pept_M10_metallopeptidase"/>
</dbReference>
<proteinExistence type="predicted"/>
<feature type="coiled-coil region" evidence="5">
    <location>
        <begin position="129"/>
        <end position="233"/>
    </location>
</feature>
<dbReference type="InterPro" id="IPR024079">
    <property type="entry name" value="MetalloPept_cat_dom_sf"/>
</dbReference>
<keyword evidence="6" id="KW-0472">Membrane</keyword>
<keyword evidence="6" id="KW-0812">Transmembrane</keyword>
<organism evidence="8 9">
    <name type="scientific">Fodinibius halophilus</name>
    <dbReference type="NCBI Taxonomy" id="1736908"/>
    <lineage>
        <taxon>Bacteria</taxon>
        <taxon>Pseudomonadati</taxon>
        <taxon>Balneolota</taxon>
        <taxon>Balneolia</taxon>
        <taxon>Balneolales</taxon>
        <taxon>Balneolaceae</taxon>
        <taxon>Fodinibius</taxon>
    </lineage>
</organism>
<evidence type="ECO:0000313" key="9">
    <source>
        <dbReference type="Proteomes" id="UP000479132"/>
    </source>
</evidence>
<evidence type="ECO:0000256" key="5">
    <source>
        <dbReference type="SAM" id="Coils"/>
    </source>
</evidence>
<keyword evidence="3" id="KW-0378">Hydrolase</keyword>
<evidence type="ECO:0000259" key="7">
    <source>
        <dbReference type="Pfam" id="PF00413"/>
    </source>
</evidence>
<keyword evidence="9" id="KW-1185">Reference proteome</keyword>
<evidence type="ECO:0000256" key="3">
    <source>
        <dbReference type="ARBA" id="ARBA00022801"/>
    </source>
</evidence>
<dbReference type="EMBL" id="JAALLS010000013">
    <property type="protein sequence ID" value="NGP88851.1"/>
    <property type="molecule type" value="Genomic_DNA"/>
</dbReference>
<accession>A0A6M1T9Y9</accession>
<keyword evidence="5" id="KW-0175">Coiled coil</keyword>
<dbReference type="GO" id="GO:0004222">
    <property type="term" value="F:metalloendopeptidase activity"/>
    <property type="evidence" value="ECO:0007669"/>
    <property type="project" value="InterPro"/>
</dbReference>
<dbReference type="Gene3D" id="3.40.390.10">
    <property type="entry name" value="Collagenase (Catalytic Domain)"/>
    <property type="match status" value="1"/>
</dbReference>
<dbReference type="RefSeq" id="WP_165269009.1">
    <property type="nucleotide sequence ID" value="NZ_JAALLS010000013.1"/>
</dbReference>
<evidence type="ECO:0000313" key="8">
    <source>
        <dbReference type="EMBL" id="NGP88851.1"/>
    </source>
</evidence>
<comment type="caution">
    <text evidence="8">The sequence shown here is derived from an EMBL/GenBank/DDBJ whole genome shotgun (WGS) entry which is preliminary data.</text>
</comment>
<feature type="transmembrane region" description="Helical" evidence="6">
    <location>
        <begin position="7"/>
        <end position="25"/>
    </location>
</feature>
<evidence type="ECO:0000256" key="6">
    <source>
        <dbReference type="SAM" id="Phobius"/>
    </source>
</evidence>
<dbReference type="AlphaFoldDB" id="A0A6M1T9Y9"/>
<name>A0A6M1T9Y9_9BACT</name>
<dbReference type="SUPFAM" id="SSF55486">
    <property type="entry name" value="Metalloproteases ('zincins'), catalytic domain"/>
    <property type="match status" value="1"/>
</dbReference>
<keyword evidence="2" id="KW-0479">Metal-binding</keyword>
<gene>
    <name evidence="8" type="ORF">G3569_10820</name>
</gene>